<sequence>MDWLKVIALVLIVEGIAPFLIPNKWKNYMLQVATMPAKQLRQMGFILLLIGTIILWIS</sequence>
<gene>
    <name evidence="2" type="ORF">XM47_14665</name>
</gene>
<evidence type="ECO:0000313" key="2">
    <source>
        <dbReference type="EMBL" id="KMT64377.1"/>
    </source>
</evidence>
<dbReference type="PANTHER" id="PTHR38602:SF1">
    <property type="entry name" value="INNER MEMBRANE PROTEIN"/>
    <property type="match status" value="1"/>
</dbReference>
<dbReference type="AlphaFoldDB" id="A0A0J8GNL3"/>
<evidence type="ECO:0000313" key="3">
    <source>
        <dbReference type="Proteomes" id="UP000037600"/>
    </source>
</evidence>
<keyword evidence="3" id="KW-1185">Reference proteome</keyword>
<feature type="transmembrane region" description="Helical" evidence="1">
    <location>
        <begin position="6"/>
        <end position="21"/>
    </location>
</feature>
<keyword evidence="1" id="KW-0472">Membrane</keyword>
<keyword evidence="1" id="KW-0812">Transmembrane</keyword>
<dbReference type="RefSeq" id="WP_048694187.1">
    <property type="nucleotide sequence ID" value="NZ_KQ130498.1"/>
</dbReference>
<protein>
    <submittedName>
        <fullName evidence="2">Membrane protein</fullName>
    </submittedName>
</protein>
<dbReference type="PANTHER" id="PTHR38602">
    <property type="entry name" value="INNER MEMBRANE PROTEIN-RELATED"/>
    <property type="match status" value="1"/>
</dbReference>
<dbReference type="InterPro" id="IPR019201">
    <property type="entry name" value="DUF2065"/>
</dbReference>
<dbReference type="EMBL" id="LAZL01000026">
    <property type="protein sequence ID" value="KMT64377.1"/>
    <property type="molecule type" value="Genomic_DNA"/>
</dbReference>
<organism evidence="2 3">
    <name type="scientific">Catenovulum maritimum</name>
    <dbReference type="NCBI Taxonomy" id="1513271"/>
    <lineage>
        <taxon>Bacteria</taxon>
        <taxon>Pseudomonadati</taxon>
        <taxon>Pseudomonadota</taxon>
        <taxon>Gammaproteobacteria</taxon>
        <taxon>Alteromonadales</taxon>
        <taxon>Alteromonadaceae</taxon>
        <taxon>Catenovulum</taxon>
    </lineage>
</organism>
<comment type="caution">
    <text evidence="2">The sequence shown here is derived from an EMBL/GenBank/DDBJ whole genome shotgun (WGS) entry which is preliminary data.</text>
</comment>
<dbReference type="Pfam" id="PF09838">
    <property type="entry name" value="DUF2065"/>
    <property type="match status" value="1"/>
</dbReference>
<reference evidence="2 3" key="1">
    <citation type="submission" date="2015-04" db="EMBL/GenBank/DDBJ databases">
        <title>Draft Genome Sequence of the Novel Agar-Digesting Marine Bacterium Q1.</title>
        <authorList>
            <person name="Li Y."/>
            <person name="Li D."/>
            <person name="Chen G."/>
            <person name="Du Z."/>
        </authorList>
    </citation>
    <scope>NUCLEOTIDE SEQUENCE [LARGE SCALE GENOMIC DNA]</scope>
    <source>
        <strain evidence="2 3">Q1</strain>
    </source>
</reference>
<accession>A0A0J8GNL3</accession>
<name>A0A0J8GNL3_9ALTE</name>
<evidence type="ECO:0000256" key="1">
    <source>
        <dbReference type="SAM" id="Phobius"/>
    </source>
</evidence>
<keyword evidence="1" id="KW-1133">Transmembrane helix</keyword>
<dbReference type="STRING" id="1513271.XM47_14665"/>
<dbReference type="OrthoDB" id="9182237at2"/>
<feature type="transmembrane region" description="Helical" evidence="1">
    <location>
        <begin position="42"/>
        <end position="57"/>
    </location>
</feature>
<proteinExistence type="predicted"/>
<dbReference type="Proteomes" id="UP000037600">
    <property type="component" value="Unassembled WGS sequence"/>
</dbReference>